<evidence type="ECO:0000256" key="1">
    <source>
        <dbReference type="SAM" id="MobiDB-lite"/>
    </source>
</evidence>
<accession>A0A8S5TDU2</accession>
<feature type="compositionally biased region" description="Low complexity" evidence="1">
    <location>
        <begin position="27"/>
        <end position="49"/>
    </location>
</feature>
<feature type="compositionally biased region" description="Basic and acidic residues" evidence="1">
    <location>
        <begin position="1"/>
        <end position="14"/>
    </location>
</feature>
<proteinExistence type="predicted"/>
<reference evidence="2" key="1">
    <citation type="journal article" date="2021" name="Proc. Natl. Acad. Sci. U.S.A.">
        <title>A Catalog of Tens of Thousands of Viruses from Human Metagenomes Reveals Hidden Associations with Chronic Diseases.</title>
        <authorList>
            <person name="Tisza M.J."/>
            <person name="Buck C.B."/>
        </authorList>
    </citation>
    <scope>NUCLEOTIDE SEQUENCE</scope>
    <source>
        <strain evidence="2">CtzXp5</strain>
    </source>
</reference>
<sequence length="418" mass="46210">MAGRIDLVEEERRRNAQAVAPQATSGASVPAQVSVSQPVAQPQPQVQSPAPVPGTVGTAIPDVGTVPLQAPSLTQAPVKPEATPLSMYDKFADMTAEQAINTGEITPQGYWNIQSEAIKAGKRDPYSTEEIIEMMRTSDPEYETGEQRARRERNDRASRAITGISDLISNIAGMVGTAKGSSPVVVNNLAPLDTRQREITERRNALKRKYDTLLTNAKMGEIAYQRDLEAARQKAQRDYRLKLALKDIDARIRKGEIDQKQANAMTLEAYRQANRMATEQFKAENRSKEEAANRANQIKVANIRSGGSGESGKRGIITIPTANGYVDVKEKSFNDPTVTSILYNQLDPEYKISDTDRSGNSKTPTRDEMKQAIGRWVADGHELNIPQSIIESEDSFNIDDYEVKESDFEDNKVGKRKK</sequence>
<protein>
    <submittedName>
        <fullName evidence="2">Uncharacterized protein</fullName>
    </submittedName>
</protein>
<feature type="region of interest" description="Disordered" evidence="1">
    <location>
        <begin position="1"/>
        <end position="51"/>
    </location>
</feature>
<evidence type="ECO:0000313" key="2">
    <source>
        <dbReference type="EMBL" id="DAF61477.1"/>
    </source>
</evidence>
<organism evidence="2">
    <name type="scientific">Podoviridae sp. ctzXp5</name>
    <dbReference type="NCBI Taxonomy" id="2827758"/>
    <lineage>
        <taxon>Viruses</taxon>
        <taxon>Duplodnaviria</taxon>
        <taxon>Heunggongvirae</taxon>
        <taxon>Uroviricota</taxon>
        <taxon>Caudoviricetes</taxon>
    </lineage>
</organism>
<dbReference type="EMBL" id="BK032812">
    <property type="protein sequence ID" value="DAF61477.1"/>
    <property type="molecule type" value="Genomic_DNA"/>
</dbReference>
<name>A0A8S5TDU2_9CAUD</name>